<reference evidence="2 3" key="1">
    <citation type="submission" date="2020-08" db="EMBL/GenBank/DDBJ databases">
        <authorList>
            <person name="Koutsovoulos G."/>
            <person name="Danchin GJ E."/>
        </authorList>
    </citation>
    <scope>NUCLEOTIDE SEQUENCE [LARGE SCALE GENOMIC DNA]</scope>
</reference>
<evidence type="ECO:0000313" key="3">
    <source>
        <dbReference type="Proteomes" id="UP000580250"/>
    </source>
</evidence>
<dbReference type="AlphaFoldDB" id="A0A6V7TRH8"/>
<name>A0A6V7TRH8_MELEN</name>
<dbReference type="InterPro" id="IPR051481">
    <property type="entry name" value="BTB-POZ/Galectin-3-binding"/>
</dbReference>
<gene>
    <name evidence="2" type="ORF">MENT_LOCUS2812</name>
</gene>
<dbReference type="OrthoDB" id="2359033at2759"/>
<organism evidence="2 3">
    <name type="scientific">Meloidogyne enterolobii</name>
    <name type="common">Root-knot nematode worm</name>
    <name type="synonym">Meloidogyne mayaguensis</name>
    <dbReference type="NCBI Taxonomy" id="390850"/>
    <lineage>
        <taxon>Eukaryota</taxon>
        <taxon>Metazoa</taxon>
        <taxon>Ecdysozoa</taxon>
        <taxon>Nematoda</taxon>
        <taxon>Chromadorea</taxon>
        <taxon>Rhabditida</taxon>
        <taxon>Tylenchina</taxon>
        <taxon>Tylenchomorpha</taxon>
        <taxon>Tylenchoidea</taxon>
        <taxon>Meloidogynidae</taxon>
        <taxon>Meloidogyninae</taxon>
        <taxon>Meloidogyne</taxon>
    </lineage>
</organism>
<accession>A0A6V7TRH8</accession>
<comment type="caution">
    <text evidence="2">The sequence shown here is derived from an EMBL/GenBank/DDBJ whole genome shotgun (WGS) entry which is preliminary data.</text>
</comment>
<dbReference type="EMBL" id="CAJEWN010000009">
    <property type="protein sequence ID" value="CAD2130046.1"/>
    <property type="molecule type" value="Genomic_DNA"/>
</dbReference>
<dbReference type="PANTHER" id="PTHR24410">
    <property type="entry name" value="HL07962P-RELATED"/>
    <property type="match status" value="1"/>
</dbReference>
<dbReference type="PANTHER" id="PTHR24410:SF47">
    <property type="entry name" value="BTB DOMAIN-CONTAINING PROTEIN"/>
    <property type="match status" value="1"/>
</dbReference>
<sequence>MTSAEWEREWLDLDRDQLVEFLRSNELVVPNEYFVWESVLKWLNAPAHPERRGNTCAPLLAQILPYIRFPFMTAEQLYAIEVEEPLIVKLHEKLFRPYTHLAFKFISLPLASRVKLINTSNDTNGTQFLLRNYTDIQWDKKMYITSEQLRLKNHDHTFKIFTKSSSLTLPRWEWKLDFQIVQNLSCVNDELRVTLTAVDVDHTGRSVEYMLMICSERKVLRTITDKKFFSKSRYSQELDIRGKLEANELLDTNSALLRNDKALQLQLLLRPII</sequence>
<dbReference type="InterPro" id="IPR011705">
    <property type="entry name" value="BACK"/>
</dbReference>
<dbReference type="Gene3D" id="1.25.40.420">
    <property type="match status" value="1"/>
</dbReference>
<feature type="domain" description="BACK" evidence="1">
    <location>
        <begin position="8"/>
        <end position="77"/>
    </location>
</feature>
<dbReference type="Proteomes" id="UP000580250">
    <property type="component" value="Unassembled WGS sequence"/>
</dbReference>
<protein>
    <recommendedName>
        <fullName evidence="1">BACK domain-containing protein</fullName>
    </recommendedName>
</protein>
<evidence type="ECO:0000313" key="2">
    <source>
        <dbReference type="EMBL" id="CAD2130046.1"/>
    </source>
</evidence>
<proteinExistence type="predicted"/>
<dbReference type="Pfam" id="PF07707">
    <property type="entry name" value="BACK"/>
    <property type="match status" value="1"/>
</dbReference>
<evidence type="ECO:0000259" key="1">
    <source>
        <dbReference type="Pfam" id="PF07707"/>
    </source>
</evidence>